<keyword evidence="2" id="KW-1185">Reference proteome</keyword>
<organism evidence="1 2">
    <name type="scientific">Corchorus olitorius</name>
    <dbReference type="NCBI Taxonomy" id="93759"/>
    <lineage>
        <taxon>Eukaryota</taxon>
        <taxon>Viridiplantae</taxon>
        <taxon>Streptophyta</taxon>
        <taxon>Embryophyta</taxon>
        <taxon>Tracheophyta</taxon>
        <taxon>Spermatophyta</taxon>
        <taxon>Magnoliopsida</taxon>
        <taxon>eudicotyledons</taxon>
        <taxon>Gunneridae</taxon>
        <taxon>Pentapetalae</taxon>
        <taxon>rosids</taxon>
        <taxon>malvids</taxon>
        <taxon>Malvales</taxon>
        <taxon>Malvaceae</taxon>
        <taxon>Grewioideae</taxon>
        <taxon>Apeibeae</taxon>
        <taxon>Corchorus</taxon>
    </lineage>
</organism>
<dbReference type="Proteomes" id="UP000187203">
    <property type="component" value="Unassembled WGS sequence"/>
</dbReference>
<name>A0A1R3KS87_9ROSI</name>
<gene>
    <name evidence="1" type="ORF">COLO4_04967</name>
</gene>
<reference evidence="2" key="1">
    <citation type="submission" date="2013-09" db="EMBL/GenBank/DDBJ databases">
        <title>Corchorus olitorius genome sequencing.</title>
        <authorList>
            <person name="Alam M."/>
            <person name="Haque M.S."/>
            <person name="Islam M.S."/>
            <person name="Emdad E.M."/>
            <person name="Islam M.M."/>
            <person name="Ahmed B."/>
            <person name="Halim A."/>
            <person name="Hossen Q.M.M."/>
            <person name="Hossain M.Z."/>
            <person name="Ahmed R."/>
            <person name="Khan M.M."/>
            <person name="Islam R."/>
            <person name="Rashid M.M."/>
            <person name="Khan S.A."/>
            <person name="Rahman M.S."/>
            <person name="Alam M."/>
            <person name="Yahiya A.S."/>
            <person name="Khan M.S."/>
            <person name="Azam M.S."/>
            <person name="Haque T."/>
            <person name="Lashkar M.Z.H."/>
            <person name="Akhand A.I."/>
            <person name="Morshed G."/>
            <person name="Roy S."/>
            <person name="Uddin K.S."/>
            <person name="Rabeya T."/>
            <person name="Hossain A.S."/>
            <person name="Chowdhury A."/>
            <person name="Snigdha A.R."/>
            <person name="Mortoza M.S."/>
            <person name="Matin S.A."/>
            <person name="Hoque S.M.E."/>
            <person name="Islam M.K."/>
            <person name="Roy D.K."/>
            <person name="Haider R."/>
            <person name="Moosa M.M."/>
            <person name="Elias S.M."/>
            <person name="Hasan A.M."/>
            <person name="Jahan S."/>
            <person name="Shafiuddin M."/>
            <person name="Mahmood N."/>
            <person name="Shommy N.S."/>
        </authorList>
    </citation>
    <scope>NUCLEOTIDE SEQUENCE [LARGE SCALE GENOMIC DNA]</scope>
    <source>
        <strain evidence="2">cv. O-4</strain>
    </source>
</reference>
<evidence type="ECO:0000313" key="1">
    <source>
        <dbReference type="EMBL" id="OMP09963.1"/>
    </source>
</evidence>
<dbReference type="EMBL" id="AWUE01012096">
    <property type="protein sequence ID" value="OMP09963.1"/>
    <property type="molecule type" value="Genomic_DNA"/>
</dbReference>
<protein>
    <submittedName>
        <fullName evidence="1">Uncharacterized protein</fullName>
    </submittedName>
</protein>
<comment type="caution">
    <text evidence="1">The sequence shown here is derived from an EMBL/GenBank/DDBJ whole genome shotgun (WGS) entry which is preliminary data.</text>
</comment>
<evidence type="ECO:0000313" key="2">
    <source>
        <dbReference type="Proteomes" id="UP000187203"/>
    </source>
</evidence>
<dbReference type="AlphaFoldDB" id="A0A1R3KS87"/>
<sequence>MGTFGLSLYLRKRSKTRTLNIFADLFPPPLDPSDLTVVERLRMAKDKDQKPLAKVDELALLTGSRDHLGRFRP</sequence>
<proteinExistence type="predicted"/>
<accession>A0A1R3KS87</accession>